<evidence type="ECO:0000256" key="5">
    <source>
        <dbReference type="ARBA" id="ARBA00022842"/>
    </source>
</evidence>
<keyword evidence="8" id="KW-1185">Reference proteome</keyword>
<evidence type="ECO:0000256" key="4">
    <source>
        <dbReference type="ARBA" id="ARBA00022840"/>
    </source>
</evidence>
<sequence length="427" mass="49364">MDNFQKERDAFYKTIPQYWPNLYDEEYSLFDVKLDSNERIQQIRTATKRVGHIFRKVTPLLQQMSSESLSQLGFPSEAIAYVRLSTSHLITLIGRMDFVVSGKTIKLLELNSDTPTFIKETFNVNNKICDYFHQQTANEGLEELLSKALRKGIHEAWNNKENRPPVIVFTSHDDHVEDYYTTKYLQELCGLPSSYFPLAKLKVLSEDIVENGEVLAEKGLYTPDGERIDVLYRPTYPIEHLVEDLSTESNEKIGETLLCFVEEGHVTIMNPPSSFLLQSKAVQAVIWGLFEEDHPYFNEEEKGWISQYFLPTYLESDPFIVKKEKFVRKPAFGREGDTVVIYNEFGEKVLEDQQKTYENSLFVYQQFMPLPQHNIRTEKGMVNAHIMYGSFYVHHTPMAIGIRAGGPITDNRSYFLPVAITKRKGMS</sequence>
<name>A0ABU8HGH0_9BACI</name>
<evidence type="ECO:0000256" key="1">
    <source>
        <dbReference type="ARBA" id="ARBA00022598"/>
    </source>
</evidence>
<evidence type="ECO:0000256" key="2">
    <source>
        <dbReference type="ARBA" id="ARBA00022723"/>
    </source>
</evidence>
<dbReference type="Pfam" id="PF03738">
    <property type="entry name" value="GSP_synth"/>
    <property type="match status" value="1"/>
</dbReference>
<keyword evidence="1" id="KW-0436">Ligase</keyword>
<keyword evidence="4" id="KW-0067">ATP-binding</keyword>
<evidence type="ECO:0000259" key="6">
    <source>
        <dbReference type="Pfam" id="PF03738"/>
    </source>
</evidence>
<accession>A0ABU8HGH0</accession>
<keyword evidence="2" id="KW-0479">Metal-binding</keyword>
<comment type="caution">
    <text evidence="7">The sequence shown here is derived from an EMBL/GenBank/DDBJ whole genome shotgun (WGS) entry which is preliminary data.</text>
</comment>
<dbReference type="SUPFAM" id="SSF52440">
    <property type="entry name" value="PreATP-grasp domain"/>
    <property type="match status" value="1"/>
</dbReference>
<dbReference type="InterPro" id="IPR016185">
    <property type="entry name" value="PreATP-grasp_dom_sf"/>
</dbReference>
<protein>
    <submittedName>
        <fullName evidence="7">Glutathionylspermidine synthase family protein</fullName>
    </submittedName>
</protein>
<dbReference type="Gene3D" id="3.30.1490.330">
    <property type="match status" value="1"/>
</dbReference>
<organism evidence="7 8">
    <name type="scientific">Bacillus spongiae</name>
    <dbReference type="NCBI Taxonomy" id="2683610"/>
    <lineage>
        <taxon>Bacteria</taxon>
        <taxon>Bacillati</taxon>
        <taxon>Bacillota</taxon>
        <taxon>Bacilli</taxon>
        <taxon>Bacillales</taxon>
        <taxon>Bacillaceae</taxon>
        <taxon>Bacillus</taxon>
    </lineage>
</organism>
<dbReference type="SUPFAM" id="SSF56059">
    <property type="entry name" value="Glutathione synthetase ATP-binding domain-like"/>
    <property type="match status" value="1"/>
</dbReference>
<dbReference type="RefSeq" id="WP_336587819.1">
    <property type="nucleotide sequence ID" value="NZ_JBBAXC010000012.1"/>
</dbReference>
<keyword evidence="3" id="KW-0547">Nucleotide-binding</keyword>
<keyword evidence="5" id="KW-0460">Magnesium</keyword>
<evidence type="ECO:0000313" key="7">
    <source>
        <dbReference type="EMBL" id="MEI5908377.1"/>
    </source>
</evidence>
<reference evidence="7 8" key="1">
    <citation type="journal article" date="2018" name="J. Microbiol.">
        <title>Bacillus spongiae sp. nov., isolated from sponge of Jeju Island.</title>
        <authorList>
            <person name="Lee G.E."/>
            <person name="Im W.T."/>
            <person name="Park J.S."/>
        </authorList>
    </citation>
    <scope>NUCLEOTIDE SEQUENCE [LARGE SCALE GENOMIC DNA]</scope>
    <source>
        <strain evidence="7 8">135PIL107-10</strain>
    </source>
</reference>
<dbReference type="EMBL" id="JBBAXC010000012">
    <property type="protein sequence ID" value="MEI5908377.1"/>
    <property type="molecule type" value="Genomic_DNA"/>
</dbReference>
<evidence type="ECO:0000313" key="8">
    <source>
        <dbReference type="Proteomes" id="UP001312865"/>
    </source>
</evidence>
<dbReference type="Proteomes" id="UP001312865">
    <property type="component" value="Unassembled WGS sequence"/>
</dbReference>
<dbReference type="InterPro" id="IPR005494">
    <property type="entry name" value="GSPS_pre-ATP-grasp-like_dom"/>
</dbReference>
<proteinExistence type="predicted"/>
<evidence type="ECO:0000256" key="3">
    <source>
        <dbReference type="ARBA" id="ARBA00022741"/>
    </source>
</evidence>
<gene>
    <name evidence="7" type="ORF">WAK64_15100</name>
</gene>
<feature type="domain" description="Glutathionylspermidine synthase pre-ATP-grasp-like" evidence="6">
    <location>
        <begin position="36"/>
        <end position="420"/>
    </location>
</feature>